<dbReference type="EMBL" id="MT141394">
    <property type="protein sequence ID" value="QJA60065.1"/>
    <property type="molecule type" value="Genomic_DNA"/>
</dbReference>
<reference evidence="1" key="1">
    <citation type="submission" date="2020-03" db="EMBL/GenBank/DDBJ databases">
        <title>The deep terrestrial virosphere.</title>
        <authorList>
            <person name="Holmfeldt K."/>
            <person name="Nilsson E."/>
            <person name="Simone D."/>
            <person name="Lopez-Fernandez M."/>
            <person name="Wu X."/>
            <person name="de Brujin I."/>
            <person name="Lundin D."/>
            <person name="Andersson A."/>
            <person name="Bertilsson S."/>
            <person name="Dopson M."/>
        </authorList>
    </citation>
    <scope>NUCLEOTIDE SEQUENCE</scope>
    <source>
        <strain evidence="1">MM415B01200</strain>
    </source>
</reference>
<dbReference type="InterPro" id="IPR008969">
    <property type="entry name" value="CarboxyPept-like_regulatory"/>
</dbReference>
<dbReference type="AlphaFoldDB" id="A0A6M3ISF0"/>
<accession>A0A6M3ISF0</accession>
<name>A0A6M3ISF0_9ZZZZ</name>
<organism evidence="1">
    <name type="scientific">viral metagenome</name>
    <dbReference type="NCBI Taxonomy" id="1070528"/>
    <lineage>
        <taxon>unclassified sequences</taxon>
        <taxon>metagenomes</taxon>
        <taxon>organismal metagenomes</taxon>
    </lineage>
</organism>
<proteinExistence type="predicted"/>
<gene>
    <name evidence="1" type="ORF">MM415B01200_0010</name>
</gene>
<dbReference type="SUPFAM" id="SSF49464">
    <property type="entry name" value="Carboxypeptidase regulatory domain-like"/>
    <property type="match status" value="1"/>
</dbReference>
<protein>
    <submittedName>
        <fullName evidence="1">Uncharacterized protein</fullName>
    </submittedName>
</protein>
<sequence>MEKRYDSVIDLKGNAVEGATVRVQSYPAGALSTIYSDSLGVTAIANPLTTDANGYFEYYAAEGHYSWVITTNAATKTINDIVHGPSEGGDESFFVATGTGDAMIIASFPTGFALTDGDEIRVRAVGENTVTAPTITLPVIGALTIYKNGGDPLNEQQGGQAGTGDIHGAGHEITLRYRASPERMELIGVI</sequence>
<evidence type="ECO:0000313" key="1">
    <source>
        <dbReference type="EMBL" id="QJA60065.1"/>
    </source>
</evidence>